<name>A0A7C9K9D5_9PROT</name>
<comment type="caution">
    <text evidence="1">The sequence shown here is derived from an EMBL/GenBank/DDBJ whole genome shotgun (WGS) entry which is preliminary data.</text>
</comment>
<accession>A0A7C9K9D5</accession>
<organism evidence="1 2">
    <name type="scientific">Sulfuriferula multivorans</name>
    <dbReference type="NCBI Taxonomy" id="1559896"/>
    <lineage>
        <taxon>Bacteria</taxon>
        <taxon>Pseudomonadati</taxon>
        <taxon>Pseudomonadota</taxon>
        <taxon>Betaproteobacteria</taxon>
        <taxon>Nitrosomonadales</taxon>
        <taxon>Sulfuricellaceae</taxon>
        <taxon>Sulfuriferula</taxon>
    </lineage>
</organism>
<gene>
    <name evidence="1" type="ORF">GZ085_06925</name>
</gene>
<reference evidence="1 2" key="1">
    <citation type="submission" date="2019-09" db="EMBL/GenBank/DDBJ databases">
        <title>H2 Metabolism Revealed by Metagenomic Analysis in Subglacial Sediment of East Antarctica.</title>
        <authorList>
            <person name="Yang Z."/>
            <person name="Zhang Y."/>
            <person name="Lv Y."/>
            <person name="Yan W."/>
            <person name="Xiao X."/>
            <person name="Sun B."/>
            <person name="Ma H."/>
        </authorList>
    </citation>
    <scope>NUCLEOTIDE SEQUENCE [LARGE SCALE GENOMIC DNA]</scope>
    <source>
        <strain evidence="1">Bin2_2</strain>
    </source>
</reference>
<evidence type="ECO:0000313" key="2">
    <source>
        <dbReference type="Proteomes" id="UP000483432"/>
    </source>
</evidence>
<protein>
    <submittedName>
        <fullName evidence="1">Uncharacterized protein</fullName>
    </submittedName>
</protein>
<dbReference type="AlphaFoldDB" id="A0A7C9K9D5"/>
<evidence type="ECO:0000313" key="1">
    <source>
        <dbReference type="EMBL" id="NDP48115.1"/>
    </source>
</evidence>
<proteinExistence type="predicted"/>
<dbReference type="EMBL" id="JAAFGW010000082">
    <property type="protein sequence ID" value="NDP48115.1"/>
    <property type="molecule type" value="Genomic_DNA"/>
</dbReference>
<dbReference type="Proteomes" id="UP000483432">
    <property type="component" value="Unassembled WGS sequence"/>
</dbReference>
<sequence>MIKKLLFYGIIIFAVYEGLSSYVASTNSASQHAGPSSARENPAHESAFDKVVREDIEALAEVYKSEAGRLDEIMNLLSSSDKGELGTQEIEKRYGRVSDQLALVAARFSAFHPTTSQVANRHRQVVNSLNYLALTGRELKQTLLSVNEELAEADSLLALPKSEMGQHRERLLKIRDSLAGHDEKLQRELDLLQRHGKTAVGAIEELETLTSAHGIKIG</sequence>